<protein>
    <submittedName>
        <fullName evidence="1">Uncharacterized protein</fullName>
    </submittedName>
</protein>
<dbReference type="AlphaFoldDB" id="M1V4S2"/>
<sequence>MHCDHLDALSIVTGRDGGCAVRLVQSVHEHPQSSYRKILAIVDETVLSSPTLSVVRRQQACIHQYLQRAGKTEAHNSRPWVAVYGARHAAVRKGRTRASSARAYNEFRNRFYTIFIDDIVILSTHHEQACTMKQVERQRLQQSRMDNVVVYRTLTECQIARRSKKSGLLVCDSTRKHTRTHFLYRDLTTTINLRKRLALPQHLAAFFRQSFQANRLVLCVGIGLKCASPSMKTSVLRSEGIESSLGPLNWGFTLQLPSKAATGLTDTWNTCPWPSMNDIGVPLFDIAACARLKPTLHCFDIDRIT</sequence>
<keyword evidence="2" id="KW-1185">Reference proteome</keyword>
<proteinExistence type="predicted"/>
<dbReference type="RefSeq" id="XP_005535916.1">
    <property type="nucleotide sequence ID" value="XM_005535859.1"/>
</dbReference>
<dbReference type="Proteomes" id="UP000007014">
    <property type="component" value="Chromosome 7"/>
</dbReference>
<evidence type="ECO:0000313" key="2">
    <source>
        <dbReference type="Proteomes" id="UP000007014"/>
    </source>
</evidence>
<dbReference type="HOGENOM" id="CLU_913254_0_0_1"/>
<dbReference type="GeneID" id="16993230"/>
<accession>M1V4S2</accession>
<reference evidence="1 2" key="1">
    <citation type="journal article" date="2004" name="Nature">
        <title>Genome sequence of the ultrasmall unicellular red alga Cyanidioschyzon merolae 10D.</title>
        <authorList>
            <person name="Matsuzaki M."/>
            <person name="Misumi O."/>
            <person name="Shin-i T."/>
            <person name="Maruyama S."/>
            <person name="Takahara M."/>
            <person name="Miyagishima S."/>
            <person name="Mori T."/>
            <person name="Nishida K."/>
            <person name="Yagisawa F."/>
            <person name="Nishida K."/>
            <person name="Yoshida Y."/>
            <person name="Nishimura Y."/>
            <person name="Nakao S."/>
            <person name="Kobayashi T."/>
            <person name="Momoyama Y."/>
            <person name="Higashiyama T."/>
            <person name="Minoda A."/>
            <person name="Sano M."/>
            <person name="Nomoto H."/>
            <person name="Oishi K."/>
            <person name="Hayashi H."/>
            <person name="Ohta F."/>
            <person name="Nishizaka S."/>
            <person name="Haga S."/>
            <person name="Miura S."/>
            <person name="Morishita T."/>
            <person name="Kabeya Y."/>
            <person name="Terasawa K."/>
            <person name="Suzuki Y."/>
            <person name="Ishii Y."/>
            <person name="Asakawa S."/>
            <person name="Takano H."/>
            <person name="Ohta N."/>
            <person name="Kuroiwa H."/>
            <person name="Tanaka K."/>
            <person name="Shimizu N."/>
            <person name="Sugano S."/>
            <person name="Sato N."/>
            <person name="Nozaki H."/>
            <person name="Ogasawara N."/>
            <person name="Kohara Y."/>
            <person name="Kuroiwa T."/>
        </authorList>
    </citation>
    <scope>NUCLEOTIDE SEQUENCE [LARGE SCALE GENOMIC DNA]</scope>
    <source>
        <strain evidence="1 2">10D</strain>
    </source>
</reference>
<reference evidence="1 2" key="2">
    <citation type="journal article" date="2007" name="BMC Biol.">
        <title>A 100%-complete sequence reveals unusually simple genomic features in the hot-spring red alga Cyanidioschyzon merolae.</title>
        <authorList>
            <person name="Nozaki H."/>
            <person name="Takano H."/>
            <person name="Misumi O."/>
            <person name="Terasawa K."/>
            <person name="Matsuzaki M."/>
            <person name="Maruyama S."/>
            <person name="Nishida K."/>
            <person name="Yagisawa F."/>
            <person name="Yoshida Y."/>
            <person name="Fujiwara T."/>
            <person name="Takio S."/>
            <person name="Tamura K."/>
            <person name="Chung S.J."/>
            <person name="Nakamura S."/>
            <person name="Kuroiwa H."/>
            <person name="Tanaka K."/>
            <person name="Sato N."/>
            <person name="Kuroiwa T."/>
        </authorList>
    </citation>
    <scope>NUCLEOTIDE SEQUENCE [LARGE SCALE GENOMIC DNA]</scope>
    <source>
        <strain evidence="1 2">10D</strain>
    </source>
</reference>
<dbReference type="KEGG" id="cme:CYME_CMG116C"/>
<dbReference type="Gramene" id="CMG116CT">
    <property type="protein sequence ID" value="CMG116CT"/>
    <property type="gene ID" value="CMG116C"/>
</dbReference>
<organism evidence="1 2">
    <name type="scientific">Cyanidioschyzon merolae (strain NIES-3377 / 10D)</name>
    <name type="common">Unicellular red alga</name>
    <dbReference type="NCBI Taxonomy" id="280699"/>
    <lineage>
        <taxon>Eukaryota</taxon>
        <taxon>Rhodophyta</taxon>
        <taxon>Bangiophyceae</taxon>
        <taxon>Cyanidiales</taxon>
        <taxon>Cyanidiaceae</taxon>
        <taxon>Cyanidioschyzon</taxon>
    </lineage>
</organism>
<gene>
    <name evidence="1" type="ORF">CYME_CMG116C</name>
</gene>
<name>M1V4S2_CYAM1</name>
<evidence type="ECO:0000313" key="1">
    <source>
        <dbReference type="EMBL" id="BAM79630.1"/>
    </source>
</evidence>
<dbReference type="EMBL" id="AP006489">
    <property type="protein sequence ID" value="BAM79630.1"/>
    <property type="molecule type" value="Genomic_DNA"/>
</dbReference>